<proteinExistence type="predicted"/>
<protein>
    <submittedName>
        <fullName evidence="2">Uncharacterized protein</fullName>
    </submittedName>
</protein>
<gene>
    <name evidence="2" type="ORF">Pla52o_56530</name>
</gene>
<organism evidence="2 3">
    <name type="scientific">Novipirellula galeiformis</name>
    <dbReference type="NCBI Taxonomy" id="2528004"/>
    <lineage>
        <taxon>Bacteria</taxon>
        <taxon>Pseudomonadati</taxon>
        <taxon>Planctomycetota</taxon>
        <taxon>Planctomycetia</taxon>
        <taxon>Pirellulales</taxon>
        <taxon>Pirellulaceae</taxon>
        <taxon>Novipirellula</taxon>
    </lineage>
</organism>
<dbReference type="OrthoDB" id="276332at2"/>
<reference evidence="2 3" key="1">
    <citation type="submission" date="2019-02" db="EMBL/GenBank/DDBJ databases">
        <title>Deep-cultivation of Planctomycetes and their phenomic and genomic characterization uncovers novel biology.</title>
        <authorList>
            <person name="Wiegand S."/>
            <person name="Jogler M."/>
            <person name="Boedeker C."/>
            <person name="Pinto D."/>
            <person name="Vollmers J."/>
            <person name="Rivas-Marin E."/>
            <person name="Kohn T."/>
            <person name="Peeters S.H."/>
            <person name="Heuer A."/>
            <person name="Rast P."/>
            <person name="Oberbeckmann S."/>
            <person name="Bunk B."/>
            <person name="Jeske O."/>
            <person name="Meyerdierks A."/>
            <person name="Storesund J.E."/>
            <person name="Kallscheuer N."/>
            <person name="Luecker S."/>
            <person name="Lage O.M."/>
            <person name="Pohl T."/>
            <person name="Merkel B.J."/>
            <person name="Hornburger P."/>
            <person name="Mueller R.-W."/>
            <person name="Bruemmer F."/>
            <person name="Labrenz M."/>
            <person name="Spormann A.M."/>
            <person name="Op Den Camp H."/>
            <person name="Overmann J."/>
            <person name="Amann R."/>
            <person name="Jetten M.S.M."/>
            <person name="Mascher T."/>
            <person name="Medema M.H."/>
            <person name="Devos D.P."/>
            <person name="Kaster A.-K."/>
            <person name="Ovreas L."/>
            <person name="Rohde M."/>
            <person name="Galperin M.Y."/>
            <person name="Jogler C."/>
        </authorList>
    </citation>
    <scope>NUCLEOTIDE SEQUENCE [LARGE SCALE GENOMIC DNA]</scope>
    <source>
        <strain evidence="2 3">Pla52o</strain>
    </source>
</reference>
<accession>A0A5C6BFU0</accession>
<dbReference type="RefSeq" id="WP_146597527.1">
    <property type="nucleotide sequence ID" value="NZ_SJPT01000018.1"/>
</dbReference>
<evidence type="ECO:0000256" key="1">
    <source>
        <dbReference type="SAM" id="MobiDB-lite"/>
    </source>
</evidence>
<feature type="compositionally biased region" description="Low complexity" evidence="1">
    <location>
        <begin position="219"/>
        <end position="245"/>
    </location>
</feature>
<dbReference type="EMBL" id="SJPT01000018">
    <property type="protein sequence ID" value="TWU10371.1"/>
    <property type="molecule type" value="Genomic_DNA"/>
</dbReference>
<comment type="caution">
    <text evidence="2">The sequence shown here is derived from an EMBL/GenBank/DDBJ whole genome shotgun (WGS) entry which is preliminary data.</text>
</comment>
<evidence type="ECO:0000313" key="3">
    <source>
        <dbReference type="Proteomes" id="UP000316304"/>
    </source>
</evidence>
<evidence type="ECO:0000313" key="2">
    <source>
        <dbReference type="EMBL" id="TWU10371.1"/>
    </source>
</evidence>
<dbReference type="Proteomes" id="UP000316304">
    <property type="component" value="Unassembled WGS sequence"/>
</dbReference>
<name>A0A5C6BFU0_9BACT</name>
<dbReference type="AlphaFoldDB" id="A0A5C6BFU0"/>
<keyword evidence="3" id="KW-1185">Reference proteome</keyword>
<sequence length="282" mass="29308">MRNLTLGVLIVSGGTLAALPFRRVPDYVAPTTIDVPPGAVLNAAAGPATGPTHKMNNLVQLQASTVPPSLRTDFTEDLVLETTTIDAFDTESFESFSWNKHSESASRLSHRGEAFKPLTYEDLAVPISRPSVVNDRYSATAPAFAQAEAQRNAQVAGEAVAKMNPIEAGVSSEAWQRPSIPPTAAASTTGSIAATESLPSFQAANRFAQVNPAANPSLSSLATTSQGSATAAGGNGAGASATAPARQNATLASSPRRESDPLLPAPAPQPAERIRQWITQPE</sequence>
<feature type="region of interest" description="Disordered" evidence="1">
    <location>
        <begin position="219"/>
        <end position="282"/>
    </location>
</feature>